<evidence type="ECO:0000313" key="2">
    <source>
        <dbReference type="EMBL" id="TYS60515.1"/>
    </source>
</evidence>
<comment type="caution">
    <text evidence="2">The sequence shown here is derived from an EMBL/GenBank/DDBJ whole genome shotgun (WGS) entry which is preliminary data.</text>
</comment>
<dbReference type="Proteomes" id="UP000322524">
    <property type="component" value="Unassembled WGS sequence"/>
</dbReference>
<dbReference type="RefSeq" id="WP_148990221.1">
    <property type="nucleotide sequence ID" value="NZ_VTEV01000015.1"/>
</dbReference>
<dbReference type="Gene3D" id="3.60.21.10">
    <property type="match status" value="1"/>
</dbReference>
<dbReference type="GO" id="GO:0004527">
    <property type="term" value="F:exonuclease activity"/>
    <property type="evidence" value="ECO:0007669"/>
    <property type="project" value="UniProtKB-KW"/>
</dbReference>
<protein>
    <submittedName>
        <fullName evidence="2">Exonuclease SbcD</fullName>
    </submittedName>
</protein>
<evidence type="ECO:0000259" key="1">
    <source>
        <dbReference type="Pfam" id="PF00149"/>
    </source>
</evidence>
<dbReference type="OrthoDB" id="9773856at2"/>
<accession>A0A5D4SA55</accession>
<keyword evidence="2" id="KW-0269">Exonuclease</keyword>
<dbReference type="InterPro" id="IPR004843">
    <property type="entry name" value="Calcineurin-like_PHP"/>
</dbReference>
<dbReference type="PANTHER" id="PTHR30337">
    <property type="entry name" value="COMPONENT OF ATP-DEPENDENT DSDNA EXONUCLEASE"/>
    <property type="match status" value="1"/>
</dbReference>
<keyword evidence="2" id="KW-0378">Hydrolase</keyword>
<dbReference type="Pfam" id="PF00149">
    <property type="entry name" value="Metallophos"/>
    <property type="match status" value="1"/>
</dbReference>
<dbReference type="AlphaFoldDB" id="A0A5D4SA55"/>
<reference evidence="2 3" key="1">
    <citation type="submission" date="2019-08" db="EMBL/GenBank/DDBJ databases">
        <title>Bacillus genomes from the desert of Cuatro Cienegas, Coahuila.</title>
        <authorList>
            <person name="Olmedo-Alvarez G."/>
        </authorList>
    </citation>
    <scope>NUCLEOTIDE SEQUENCE [LARGE SCALE GENOMIC DNA]</scope>
    <source>
        <strain evidence="2 3">CH28_1T</strain>
    </source>
</reference>
<keyword evidence="2" id="KW-0540">Nuclease</keyword>
<proteinExistence type="predicted"/>
<dbReference type="SUPFAM" id="SSF56300">
    <property type="entry name" value="Metallo-dependent phosphatases"/>
    <property type="match status" value="1"/>
</dbReference>
<gene>
    <name evidence="2" type="ORF">FZC76_21855</name>
</gene>
<sequence length="327" mass="36482">MKLLYFGDPHIRGTNPRNRKDDYKEALKAKLLEIFNLAKYKGVEAIIQPGDTFDRPEVTTGVLLEFAEVMRQSPVPIYTTAGNHDIYGYNLDTYQRTSLKVLELIVPQFHVINDPSIPVMLSKDGVDVQLTFTPYSSEMDKDGFGYSPTCKKEENVFSIHTSHGMLLDHEPPFDRYTTIKDVKTSANLVLCGHDHSGFGIYERSDGVTFANIGSITRLSASQTELQRTIQVLLIEVTDSKTCKLETIPLQSAKLGAEVLDRTRIEAEEKRAYAMEEFSALIQSKTGEKALVDINSIVQAIAKEQGLSTEVAQIALNKISLSKEGMRA</sequence>
<dbReference type="InterPro" id="IPR050535">
    <property type="entry name" value="DNA_Repair-Maintenance_Comp"/>
</dbReference>
<dbReference type="InterPro" id="IPR029052">
    <property type="entry name" value="Metallo-depent_PP-like"/>
</dbReference>
<organism evidence="2 3">
    <name type="scientific">Sutcliffiella horikoshii</name>
    <dbReference type="NCBI Taxonomy" id="79883"/>
    <lineage>
        <taxon>Bacteria</taxon>
        <taxon>Bacillati</taxon>
        <taxon>Bacillota</taxon>
        <taxon>Bacilli</taxon>
        <taxon>Bacillales</taxon>
        <taxon>Bacillaceae</taxon>
        <taxon>Sutcliffiella</taxon>
    </lineage>
</organism>
<name>A0A5D4SA55_9BACI</name>
<feature type="domain" description="Calcineurin-like phosphoesterase" evidence="1">
    <location>
        <begin position="1"/>
        <end position="196"/>
    </location>
</feature>
<dbReference type="PANTHER" id="PTHR30337:SF0">
    <property type="entry name" value="NUCLEASE SBCCD SUBUNIT D"/>
    <property type="match status" value="1"/>
</dbReference>
<evidence type="ECO:0000313" key="3">
    <source>
        <dbReference type="Proteomes" id="UP000322524"/>
    </source>
</evidence>
<dbReference type="EMBL" id="VTEV01000015">
    <property type="protein sequence ID" value="TYS60515.1"/>
    <property type="molecule type" value="Genomic_DNA"/>
</dbReference>